<dbReference type="RefSeq" id="WP_112143574.1">
    <property type="nucleotide sequence ID" value="NZ_PGTO01000004.1"/>
</dbReference>
<dbReference type="AlphaFoldDB" id="A0A364P0B0"/>
<feature type="chain" id="PRO_5016769580" description="DUF1501 domain-containing protein" evidence="1">
    <location>
        <begin position="25"/>
        <end position="393"/>
    </location>
</feature>
<evidence type="ECO:0000313" key="2">
    <source>
        <dbReference type="EMBL" id="RAU22680.1"/>
    </source>
</evidence>
<keyword evidence="1" id="KW-0732">Signal</keyword>
<evidence type="ECO:0008006" key="4">
    <source>
        <dbReference type="Google" id="ProtNLM"/>
    </source>
</evidence>
<dbReference type="OrthoDB" id="9779968at2"/>
<name>A0A364P0B0_9PROT</name>
<dbReference type="Pfam" id="PF07394">
    <property type="entry name" value="DUF1501"/>
    <property type="match status" value="1"/>
</dbReference>
<protein>
    <recommendedName>
        <fullName evidence="4">DUF1501 domain-containing protein</fullName>
    </recommendedName>
</protein>
<feature type="signal peptide" evidence="1">
    <location>
        <begin position="1"/>
        <end position="24"/>
    </location>
</feature>
<dbReference type="EMBL" id="PGTO01000004">
    <property type="protein sequence ID" value="RAU22680.1"/>
    <property type="molecule type" value="Genomic_DNA"/>
</dbReference>
<sequence>MLNRRAFLAAAGAAALSFPGQGLAGLPGDRWLVVIILRGGMDGLHAVPPLGDPSYGAARGALALGRGGEGGALDLDGFFGLHPALVGLEPLWRRKELAVVHAVASPYRNRSHFDGQDVLEGGGVKAHATGDGWLGRAVADGGRGEALAVAQAVPLILRGAAAPSSWSPSPMPGLPPEQIRALSALYADDPLFSAAFEDGVQMEAFIAGLVDGDDKTMGEEQPKKKSTAFPDLAMAAGRLLTAPGGPRVAVMELGGWDTHTGQANRMAQPLAQLADGIAALAKSMGTAWAKTVVVAASEFGRTVAMNGTSGTDHGTGGAMFLAGGAVKGGRVIADWPGLDTSRLLDGRDLRPTLDGRSVFKAVLRDHLHLSTPSLDSIVFPDSAAIKPLDGLIG</sequence>
<evidence type="ECO:0000313" key="3">
    <source>
        <dbReference type="Proteomes" id="UP000251075"/>
    </source>
</evidence>
<gene>
    <name evidence="2" type="ORF">CU669_08385</name>
</gene>
<proteinExistence type="predicted"/>
<dbReference type="InterPro" id="IPR010869">
    <property type="entry name" value="DUF1501"/>
</dbReference>
<dbReference type="Proteomes" id="UP000251075">
    <property type="component" value="Unassembled WGS sequence"/>
</dbReference>
<keyword evidence="3" id="KW-1185">Reference proteome</keyword>
<accession>A0A364P0B0</accession>
<organism evidence="2 3">
    <name type="scientific">Paramagnetospirillum kuznetsovii</name>
    <dbReference type="NCBI Taxonomy" id="2053833"/>
    <lineage>
        <taxon>Bacteria</taxon>
        <taxon>Pseudomonadati</taxon>
        <taxon>Pseudomonadota</taxon>
        <taxon>Alphaproteobacteria</taxon>
        <taxon>Rhodospirillales</taxon>
        <taxon>Magnetospirillaceae</taxon>
        <taxon>Paramagnetospirillum</taxon>
    </lineage>
</organism>
<dbReference type="PANTHER" id="PTHR43737:SF1">
    <property type="entry name" value="DUF1501 DOMAIN-CONTAINING PROTEIN"/>
    <property type="match status" value="1"/>
</dbReference>
<dbReference type="PANTHER" id="PTHR43737">
    <property type="entry name" value="BLL7424 PROTEIN"/>
    <property type="match status" value="1"/>
</dbReference>
<evidence type="ECO:0000256" key="1">
    <source>
        <dbReference type="SAM" id="SignalP"/>
    </source>
</evidence>
<reference evidence="2 3" key="1">
    <citation type="submission" date="2017-11" db="EMBL/GenBank/DDBJ databases">
        <title>Draft genome sequence of magnetotactic bacterium Magnetospirillum kuznetsovii LBB-42.</title>
        <authorList>
            <person name="Grouzdev D.S."/>
            <person name="Rysina M.S."/>
            <person name="Baslerov R.V."/>
            <person name="Koziaeva V."/>
        </authorList>
    </citation>
    <scope>NUCLEOTIDE SEQUENCE [LARGE SCALE GENOMIC DNA]</scope>
    <source>
        <strain evidence="2 3">LBB-42</strain>
    </source>
</reference>
<comment type="caution">
    <text evidence="2">The sequence shown here is derived from an EMBL/GenBank/DDBJ whole genome shotgun (WGS) entry which is preliminary data.</text>
</comment>